<gene>
    <name evidence="2" type="ORF">MNOR_LOCUS4845</name>
</gene>
<dbReference type="AlphaFoldDB" id="A0AAV2PYW4"/>
<dbReference type="PANTHER" id="PTHR46677">
    <property type="entry name" value="SMC5-SMC6 COMPLEX LOCALIZATION FACTOR PROTEIN 1"/>
    <property type="match status" value="1"/>
</dbReference>
<name>A0AAV2PYW4_MEGNR</name>
<keyword evidence="3" id="KW-1185">Reference proteome</keyword>
<dbReference type="GO" id="GO:0006974">
    <property type="term" value="P:DNA damage response"/>
    <property type="evidence" value="ECO:0007669"/>
    <property type="project" value="TreeGrafter"/>
</dbReference>
<feature type="region of interest" description="Disordered" evidence="1">
    <location>
        <begin position="144"/>
        <end position="165"/>
    </location>
</feature>
<proteinExistence type="predicted"/>
<feature type="compositionally biased region" description="Polar residues" evidence="1">
    <location>
        <begin position="449"/>
        <end position="471"/>
    </location>
</feature>
<dbReference type="Proteomes" id="UP001497623">
    <property type="component" value="Unassembled WGS sequence"/>
</dbReference>
<dbReference type="GO" id="GO:1990166">
    <property type="term" value="P:protein localization to site of double-strand break"/>
    <property type="evidence" value="ECO:0007669"/>
    <property type="project" value="TreeGrafter"/>
</dbReference>
<reference evidence="2 3" key="1">
    <citation type="submission" date="2024-05" db="EMBL/GenBank/DDBJ databases">
        <authorList>
            <person name="Wallberg A."/>
        </authorList>
    </citation>
    <scope>NUCLEOTIDE SEQUENCE [LARGE SCALE GENOMIC DNA]</scope>
</reference>
<feature type="compositionally biased region" description="Polar residues" evidence="1">
    <location>
        <begin position="396"/>
        <end position="405"/>
    </location>
</feature>
<evidence type="ECO:0000256" key="1">
    <source>
        <dbReference type="SAM" id="MobiDB-lite"/>
    </source>
</evidence>
<sequence>GKWILYPRYIHDSYKANKWLYEKEYELPKYNFAARYQRMGRVNRAGAGIYKNIRVYIKLAEKSHARAFRRVMAAGEAEILLKEDIRRANLVITDMQHYEIISQQLPTNSNIVGTDFIKDTLVHQKSLDSIENYYLKKAARYQGTPRKNEAGSSTQGTHATTTSNTGYTPIKMIHRIKKEPEDGTTAVKSPSNQMRKSLKKIPFTPQNYKNISMYFKTESKEKIKKTDPAEKASSTLNQSIEIIEDKYAIQRQNAHVMPSSSKHYQSEDGLEITWEKPNKKRKDSVCEIVDVDDVEMIPVTTKPQGIIIKEEIDLTHSLKKVTVANQSTYKNTPIIPMMIVSPRLVCVSPRRDHSITSAISAPSRTSLESPEVSSKSVRDPVSPVISTIKRNYVTRRVSTPNGGSSHNKECISRIPSSLSPVPTYPISPSSITESPGSSSGMSLGGTPSNLSRSLSKAYSEMSQHSNNTKQSDVSEEGEMEISCSSGPLDSHPLGMSTNRDMDLVSNLGLCDDSDASGKRPSPQKVARKPLLPIDLSNCLDTTLSQSENRSAPVVIRKKKMNDLILSFMHKQNHISRTVFSDTIDLCAHNDVEKNLQKSTPPREMSVKQTALYESSLDDTLKVNRQTIKEKEIIVQGIEYLYLALTPEAFPPPKILGHLLRRLVWLENRFPIIHSRALTLVYRILDFHPPSCTQTRTLYLTTLRYAGSTEEQDAVNNSWTFIKEIMNSALDMDMDEGRIDSSSDSSGGDDMIYKSMNSVRLLDFIQTLLQEDLRHWDN</sequence>
<dbReference type="GO" id="GO:0035861">
    <property type="term" value="C:site of double-strand break"/>
    <property type="evidence" value="ECO:0007669"/>
    <property type="project" value="TreeGrafter"/>
</dbReference>
<dbReference type="PANTHER" id="PTHR46677:SF1">
    <property type="entry name" value="SMC5-SMC6 COMPLEX LOCALIZATION FACTOR PROTEIN 1"/>
    <property type="match status" value="1"/>
</dbReference>
<protein>
    <submittedName>
        <fullName evidence="2">Uncharacterized protein</fullName>
    </submittedName>
</protein>
<dbReference type="GO" id="GO:0005634">
    <property type="term" value="C:nucleus"/>
    <property type="evidence" value="ECO:0007669"/>
    <property type="project" value="TreeGrafter"/>
</dbReference>
<feature type="compositionally biased region" description="Low complexity" evidence="1">
    <location>
        <begin position="419"/>
        <end position="448"/>
    </location>
</feature>
<evidence type="ECO:0000313" key="2">
    <source>
        <dbReference type="EMBL" id="CAL4065517.1"/>
    </source>
</evidence>
<dbReference type="InterPro" id="IPR042479">
    <property type="entry name" value="Slf1"/>
</dbReference>
<feature type="compositionally biased region" description="Polar residues" evidence="1">
    <location>
        <begin position="356"/>
        <end position="375"/>
    </location>
</feature>
<comment type="caution">
    <text evidence="2">The sequence shown here is derived from an EMBL/GenBank/DDBJ whole genome shotgun (WGS) entry which is preliminary data.</text>
</comment>
<accession>A0AAV2PYW4</accession>
<feature type="region of interest" description="Disordered" evidence="1">
    <location>
        <begin position="396"/>
        <end position="500"/>
    </location>
</feature>
<dbReference type="EMBL" id="CAXKWB010001800">
    <property type="protein sequence ID" value="CAL4065517.1"/>
    <property type="molecule type" value="Genomic_DNA"/>
</dbReference>
<organism evidence="2 3">
    <name type="scientific">Meganyctiphanes norvegica</name>
    <name type="common">Northern krill</name>
    <name type="synonym">Thysanopoda norvegica</name>
    <dbReference type="NCBI Taxonomy" id="48144"/>
    <lineage>
        <taxon>Eukaryota</taxon>
        <taxon>Metazoa</taxon>
        <taxon>Ecdysozoa</taxon>
        <taxon>Arthropoda</taxon>
        <taxon>Crustacea</taxon>
        <taxon>Multicrustacea</taxon>
        <taxon>Malacostraca</taxon>
        <taxon>Eumalacostraca</taxon>
        <taxon>Eucarida</taxon>
        <taxon>Euphausiacea</taxon>
        <taxon>Euphausiidae</taxon>
        <taxon>Meganyctiphanes</taxon>
    </lineage>
</organism>
<feature type="non-terminal residue" evidence="2">
    <location>
        <position position="777"/>
    </location>
</feature>
<feature type="compositionally biased region" description="Polar residues" evidence="1">
    <location>
        <begin position="150"/>
        <end position="165"/>
    </location>
</feature>
<feature type="region of interest" description="Disordered" evidence="1">
    <location>
        <begin position="356"/>
        <end position="380"/>
    </location>
</feature>
<dbReference type="InterPro" id="IPR036420">
    <property type="entry name" value="BRCT_dom_sf"/>
</dbReference>
<feature type="non-terminal residue" evidence="2">
    <location>
        <position position="1"/>
    </location>
</feature>
<dbReference type="GO" id="GO:2000781">
    <property type="term" value="P:positive regulation of double-strand break repair"/>
    <property type="evidence" value="ECO:0007669"/>
    <property type="project" value="InterPro"/>
</dbReference>
<evidence type="ECO:0000313" key="3">
    <source>
        <dbReference type="Proteomes" id="UP001497623"/>
    </source>
</evidence>
<dbReference type="Gene3D" id="3.40.50.10190">
    <property type="entry name" value="BRCT domain"/>
    <property type="match status" value="1"/>
</dbReference>